<feature type="non-terminal residue" evidence="10">
    <location>
        <position position="237"/>
    </location>
</feature>
<dbReference type="InterPro" id="IPR007728">
    <property type="entry name" value="Pre-SET_dom"/>
</dbReference>
<dbReference type="InterPro" id="IPR046341">
    <property type="entry name" value="SET_dom_sf"/>
</dbReference>
<feature type="domain" description="Pre-SET" evidence="9">
    <location>
        <begin position="37"/>
        <end position="104"/>
    </location>
</feature>
<evidence type="ECO:0000256" key="3">
    <source>
        <dbReference type="ARBA" id="ARBA00022603"/>
    </source>
</evidence>
<evidence type="ECO:0000256" key="2">
    <source>
        <dbReference type="ARBA" id="ARBA00022454"/>
    </source>
</evidence>
<evidence type="ECO:0000259" key="8">
    <source>
        <dbReference type="PROSITE" id="PS50280"/>
    </source>
</evidence>
<comment type="caution">
    <text evidence="10">The sequence shown here is derived from an EMBL/GenBank/DDBJ whole genome shotgun (WGS) entry which is preliminary data.</text>
</comment>
<dbReference type="SMART" id="SM00468">
    <property type="entry name" value="PreSET"/>
    <property type="match status" value="1"/>
</dbReference>
<dbReference type="STRING" id="64571.A0A1Y2H138"/>
<dbReference type="Pfam" id="PF00856">
    <property type="entry name" value="SET"/>
    <property type="match status" value="1"/>
</dbReference>
<evidence type="ECO:0008006" key="12">
    <source>
        <dbReference type="Google" id="ProtNLM"/>
    </source>
</evidence>
<evidence type="ECO:0000256" key="7">
    <source>
        <dbReference type="ARBA" id="ARBA00022833"/>
    </source>
</evidence>
<evidence type="ECO:0000256" key="4">
    <source>
        <dbReference type="ARBA" id="ARBA00022679"/>
    </source>
</evidence>
<dbReference type="InterPro" id="IPR001214">
    <property type="entry name" value="SET_dom"/>
</dbReference>
<evidence type="ECO:0000259" key="9">
    <source>
        <dbReference type="PROSITE" id="PS50867"/>
    </source>
</evidence>
<keyword evidence="2" id="KW-0158">Chromosome</keyword>
<dbReference type="PANTHER" id="PTHR46223:SF4">
    <property type="entry name" value="HISTONE-LYSINE N-METHYLTRANSFERASE-RELATED"/>
    <property type="match status" value="1"/>
</dbReference>
<dbReference type="Gene3D" id="2.170.270.10">
    <property type="entry name" value="SET domain"/>
    <property type="match status" value="1"/>
</dbReference>
<organism evidence="10 11">
    <name type="scientific">Lobosporangium transversale</name>
    <dbReference type="NCBI Taxonomy" id="64571"/>
    <lineage>
        <taxon>Eukaryota</taxon>
        <taxon>Fungi</taxon>
        <taxon>Fungi incertae sedis</taxon>
        <taxon>Mucoromycota</taxon>
        <taxon>Mortierellomycotina</taxon>
        <taxon>Mortierellomycetes</taxon>
        <taxon>Mortierellales</taxon>
        <taxon>Mortierellaceae</taxon>
        <taxon>Lobosporangium</taxon>
    </lineage>
</organism>
<evidence type="ECO:0000256" key="1">
    <source>
        <dbReference type="ARBA" id="ARBA00004286"/>
    </source>
</evidence>
<dbReference type="Pfam" id="PF05033">
    <property type="entry name" value="Pre-SET"/>
    <property type="match status" value="1"/>
</dbReference>
<dbReference type="PROSITE" id="PS50280">
    <property type="entry name" value="SET"/>
    <property type="match status" value="1"/>
</dbReference>
<dbReference type="AlphaFoldDB" id="A0A1Y2H138"/>
<keyword evidence="11" id="KW-1185">Reference proteome</keyword>
<dbReference type="InParanoid" id="A0A1Y2H138"/>
<dbReference type="SMART" id="SM00317">
    <property type="entry name" value="SET"/>
    <property type="match status" value="1"/>
</dbReference>
<keyword evidence="7" id="KW-0862">Zinc</keyword>
<dbReference type="EMBL" id="MCFF01000003">
    <property type="protein sequence ID" value="ORZ27754.1"/>
    <property type="molecule type" value="Genomic_DNA"/>
</dbReference>
<feature type="domain" description="SET" evidence="8">
    <location>
        <begin position="107"/>
        <end position="236"/>
    </location>
</feature>
<keyword evidence="4" id="KW-0808">Transferase</keyword>
<dbReference type="GO" id="GO:0005694">
    <property type="term" value="C:chromosome"/>
    <property type="evidence" value="ECO:0007669"/>
    <property type="project" value="UniProtKB-SubCell"/>
</dbReference>
<feature type="non-terminal residue" evidence="10">
    <location>
        <position position="1"/>
    </location>
</feature>
<dbReference type="Proteomes" id="UP000193648">
    <property type="component" value="Unassembled WGS sequence"/>
</dbReference>
<dbReference type="GO" id="GO:0005634">
    <property type="term" value="C:nucleus"/>
    <property type="evidence" value="ECO:0007669"/>
    <property type="project" value="InterPro"/>
</dbReference>
<comment type="subcellular location">
    <subcellularLocation>
        <location evidence="1">Chromosome</location>
    </subcellularLocation>
</comment>
<dbReference type="PROSITE" id="PS50867">
    <property type="entry name" value="PRE_SET"/>
    <property type="match status" value="1"/>
</dbReference>
<accession>A0A1Y2H138</accession>
<dbReference type="GO" id="GO:0046974">
    <property type="term" value="F:histone H3K9 methyltransferase activity"/>
    <property type="evidence" value="ECO:0007669"/>
    <property type="project" value="TreeGrafter"/>
</dbReference>
<dbReference type="InterPro" id="IPR050973">
    <property type="entry name" value="H3K9_Histone-Lys_N-MTase"/>
</dbReference>
<keyword evidence="6" id="KW-0479">Metal-binding</keyword>
<evidence type="ECO:0000313" key="11">
    <source>
        <dbReference type="Proteomes" id="UP000193648"/>
    </source>
</evidence>
<gene>
    <name evidence="10" type="ORF">BCR41DRAFT_293149</name>
</gene>
<reference evidence="10 11" key="1">
    <citation type="submission" date="2016-07" db="EMBL/GenBank/DDBJ databases">
        <title>Pervasive Adenine N6-methylation of Active Genes in Fungi.</title>
        <authorList>
            <consortium name="DOE Joint Genome Institute"/>
            <person name="Mondo S.J."/>
            <person name="Dannebaum R.O."/>
            <person name="Kuo R.C."/>
            <person name="Labutti K."/>
            <person name="Haridas S."/>
            <person name="Kuo A."/>
            <person name="Salamov A."/>
            <person name="Ahrendt S.R."/>
            <person name="Lipzen A."/>
            <person name="Sullivan W."/>
            <person name="Andreopoulos W.B."/>
            <person name="Clum A."/>
            <person name="Lindquist E."/>
            <person name="Daum C."/>
            <person name="Ramamoorthy G.K."/>
            <person name="Gryganskyi A."/>
            <person name="Culley D."/>
            <person name="Magnuson J.K."/>
            <person name="James T.Y."/>
            <person name="O'Malley M.A."/>
            <person name="Stajich J.E."/>
            <person name="Spatafora J.W."/>
            <person name="Visel A."/>
            <person name="Grigoriev I.V."/>
        </authorList>
    </citation>
    <scope>NUCLEOTIDE SEQUENCE [LARGE SCALE GENOMIC DNA]</scope>
    <source>
        <strain evidence="10 11">NRRL 3116</strain>
    </source>
</reference>
<dbReference type="GO" id="GO:0008270">
    <property type="term" value="F:zinc ion binding"/>
    <property type="evidence" value="ECO:0007669"/>
    <property type="project" value="InterPro"/>
</dbReference>
<evidence type="ECO:0000313" key="10">
    <source>
        <dbReference type="EMBL" id="ORZ27754.1"/>
    </source>
</evidence>
<name>A0A1Y2H138_9FUNG</name>
<dbReference type="RefSeq" id="XP_021885457.1">
    <property type="nucleotide sequence ID" value="XM_022020380.1"/>
</dbReference>
<dbReference type="OrthoDB" id="308383at2759"/>
<proteinExistence type="predicted"/>
<protein>
    <recommendedName>
        <fullName evidence="12">SET domain-containing protein</fullName>
    </recommendedName>
</protein>
<sequence>ISVENTIDNAACPPGFKYTDEFIYGHGVQKPDPSFSSRCECGPGECSIENKCPCMAEAEMENAFRCLPFERDGRVSVHADKVLYECHSECGCGPTCISRASQQDRKFAMKIKRFPVKGWGVVLDQDEPIPPRTFVARYTGEIITNQEAEVRGRVYDKEGATWLFDLDYNTEKEAKYSIDASTYGNETHFFNHSCDPNLSVHMLMSGQTAGDLDMMTLSFWSNRLIKRGDELTFDYNG</sequence>
<dbReference type="SUPFAM" id="SSF82199">
    <property type="entry name" value="SET domain"/>
    <property type="match status" value="1"/>
</dbReference>
<keyword evidence="5" id="KW-0949">S-adenosyl-L-methionine</keyword>
<dbReference type="GO" id="GO:0032259">
    <property type="term" value="P:methylation"/>
    <property type="evidence" value="ECO:0007669"/>
    <property type="project" value="UniProtKB-KW"/>
</dbReference>
<evidence type="ECO:0000256" key="6">
    <source>
        <dbReference type="ARBA" id="ARBA00022723"/>
    </source>
</evidence>
<evidence type="ECO:0000256" key="5">
    <source>
        <dbReference type="ARBA" id="ARBA00022691"/>
    </source>
</evidence>
<dbReference type="GeneID" id="33562224"/>
<keyword evidence="3" id="KW-0489">Methyltransferase</keyword>
<dbReference type="PANTHER" id="PTHR46223">
    <property type="entry name" value="HISTONE-LYSINE N-METHYLTRANSFERASE SUV39H"/>
    <property type="match status" value="1"/>
</dbReference>